<feature type="region of interest" description="Disordered" evidence="1">
    <location>
        <begin position="1"/>
        <end position="53"/>
    </location>
</feature>
<reference evidence="2 3" key="1">
    <citation type="submission" date="2019-03" db="EMBL/GenBank/DDBJ databases">
        <authorList>
            <person name="Jensen L."/>
            <person name="Storgaard J."/>
            <person name="Sulaj E."/>
            <person name="Schramm A."/>
            <person name="Marshall I.P.G."/>
        </authorList>
    </citation>
    <scope>NUCLEOTIDE SEQUENCE [LARGE SCALE GENOMIC DNA]</scope>
    <source>
        <strain evidence="2 3">2017H2G3</strain>
    </source>
</reference>
<dbReference type="AlphaFoldDB" id="A0A4R1AUU8"/>
<sequence>MKSIVQEVLKPNQKPKENPLFSGETRFAYSKSMAGNNYPQTPPNIDRPNYQQKNRQKNLSFIKEETVEHSESKRSNKEFAAKNESVPSEKDYSKDPLAMLQTLSLVQGKQPTHQQRNHAPIRKNNVQEESQLIGQTRDGMKAWLYSNPYSCLLENFQRSIKSNAIGVITSPTCQPGQLFLLNELLREYPTMKYFLTWDKESKQCLVLELYEENVELLKQALKILFKRLSQHSYKQIQVYQAHSPSPWLTKQLDLKTQVDGVAVLEGIEKYSAIFLLDRLLKKSQDKNIHYKIEKNYLLLHGYYEIVKEVSEELLKQAERLS</sequence>
<gene>
    <name evidence="2" type="ORF">E0Y62_13975</name>
</gene>
<evidence type="ECO:0000313" key="2">
    <source>
        <dbReference type="EMBL" id="TCJ03524.1"/>
    </source>
</evidence>
<feature type="region of interest" description="Disordered" evidence="1">
    <location>
        <begin position="65"/>
        <end position="94"/>
    </location>
</feature>
<keyword evidence="3" id="KW-1185">Reference proteome</keyword>
<name>A0A4R1AUU8_9BACI</name>
<organism evidence="2 3">
    <name type="scientific">Cytobacillus praedii</name>
    <dbReference type="NCBI Taxonomy" id="1742358"/>
    <lineage>
        <taxon>Bacteria</taxon>
        <taxon>Bacillati</taxon>
        <taxon>Bacillota</taxon>
        <taxon>Bacilli</taxon>
        <taxon>Bacillales</taxon>
        <taxon>Bacillaceae</taxon>
        <taxon>Cytobacillus</taxon>
    </lineage>
</organism>
<evidence type="ECO:0000256" key="1">
    <source>
        <dbReference type="SAM" id="MobiDB-lite"/>
    </source>
</evidence>
<protein>
    <submittedName>
        <fullName evidence="2">Uncharacterized protein</fullName>
    </submittedName>
</protein>
<proteinExistence type="predicted"/>
<accession>A0A4R1AUU8</accession>
<evidence type="ECO:0000313" key="3">
    <source>
        <dbReference type="Proteomes" id="UP000293846"/>
    </source>
</evidence>
<comment type="caution">
    <text evidence="2">The sequence shown here is derived from an EMBL/GenBank/DDBJ whole genome shotgun (WGS) entry which is preliminary data.</text>
</comment>
<dbReference type="STRING" id="1742358.GCA_001439605_05160"/>
<dbReference type="EMBL" id="SJTH01000016">
    <property type="protein sequence ID" value="TCJ03524.1"/>
    <property type="molecule type" value="Genomic_DNA"/>
</dbReference>
<dbReference type="Proteomes" id="UP000293846">
    <property type="component" value="Unassembled WGS sequence"/>
</dbReference>